<feature type="compositionally biased region" description="Acidic residues" evidence="1">
    <location>
        <begin position="175"/>
        <end position="187"/>
    </location>
</feature>
<dbReference type="EMBL" id="VOHM01000022">
    <property type="protein sequence ID" value="TWT23909.1"/>
    <property type="molecule type" value="Genomic_DNA"/>
</dbReference>
<name>A0A5C5UDD1_9CORY</name>
<keyword evidence="2" id="KW-0472">Membrane</keyword>
<organism evidence="3 4">
    <name type="scientific">Corynebacterium canis</name>
    <dbReference type="NCBI Taxonomy" id="679663"/>
    <lineage>
        <taxon>Bacteria</taxon>
        <taxon>Bacillati</taxon>
        <taxon>Actinomycetota</taxon>
        <taxon>Actinomycetes</taxon>
        <taxon>Mycobacteriales</taxon>
        <taxon>Corynebacteriaceae</taxon>
        <taxon>Corynebacterium</taxon>
    </lineage>
</organism>
<evidence type="ECO:0000313" key="3">
    <source>
        <dbReference type="EMBL" id="TWT23909.1"/>
    </source>
</evidence>
<reference evidence="3 4" key="1">
    <citation type="submission" date="2019-08" db="EMBL/GenBank/DDBJ databases">
        <authorList>
            <person name="Lei W."/>
        </authorList>
    </citation>
    <scope>NUCLEOTIDE SEQUENCE [LARGE SCALE GENOMIC DNA]</scope>
    <source>
        <strain evidence="3 4">CCUG 58627</strain>
    </source>
</reference>
<sequence>MNTTVLRTALQVTRAGVRALNDYRQRKAVEAYDALADAASATNQFRSTAAERAEEFIDDAGAVTRAARNRLDSALSDAFEDAEAAAQKVIAKAQTSLQPVQPESKRKKCCKCVKAAWKKTVKFGVIVGIVAALAAVAYWFFAPIEEPEVTPPRVDDFDESEDSEESVLVYSTETPTDEDEDSEDSEK</sequence>
<dbReference type="RefSeq" id="WP_146324984.1">
    <property type="nucleotide sequence ID" value="NZ_BAABLR010000069.1"/>
</dbReference>
<feature type="compositionally biased region" description="Acidic residues" evidence="1">
    <location>
        <begin position="156"/>
        <end position="165"/>
    </location>
</feature>
<dbReference type="OrthoDB" id="9897339at2"/>
<dbReference type="AlphaFoldDB" id="A0A5C5UDD1"/>
<protein>
    <submittedName>
        <fullName evidence="3">Uncharacterized protein</fullName>
    </submittedName>
</protein>
<evidence type="ECO:0000313" key="4">
    <source>
        <dbReference type="Proteomes" id="UP000320791"/>
    </source>
</evidence>
<keyword evidence="2" id="KW-0812">Transmembrane</keyword>
<feature type="region of interest" description="Disordered" evidence="1">
    <location>
        <begin position="148"/>
        <end position="187"/>
    </location>
</feature>
<proteinExistence type="predicted"/>
<accession>A0A5C5UDD1</accession>
<evidence type="ECO:0000256" key="1">
    <source>
        <dbReference type="SAM" id="MobiDB-lite"/>
    </source>
</evidence>
<keyword evidence="2" id="KW-1133">Transmembrane helix</keyword>
<evidence type="ECO:0000256" key="2">
    <source>
        <dbReference type="SAM" id="Phobius"/>
    </source>
</evidence>
<keyword evidence="4" id="KW-1185">Reference proteome</keyword>
<gene>
    <name evidence="3" type="ORF">FRX94_09570</name>
</gene>
<comment type="caution">
    <text evidence="3">The sequence shown here is derived from an EMBL/GenBank/DDBJ whole genome shotgun (WGS) entry which is preliminary data.</text>
</comment>
<dbReference type="Proteomes" id="UP000320791">
    <property type="component" value="Unassembled WGS sequence"/>
</dbReference>
<feature type="transmembrane region" description="Helical" evidence="2">
    <location>
        <begin position="123"/>
        <end position="141"/>
    </location>
</feature>